<organism evidence="1 2">
    <name type="scientific">Porphyromonas macacae</name>
    <dbReference type="NCBI Taxonomy" id="28115"/>
    <lineage>
        <taxon>Bacteria</taxon>
        <taxon>Pseudomonadati</taxon>
        <taxon>Bacteroidota</taxon>
        <taxon>Bacteroidia</taxon>
        <taxon>Bacteroidales</taxon>
        <taxon>Porphyromonadaceae</taxon>
        <taxon>Porphyromonas</taxon>
    </lineage>
</organism>
<sequence>MNYERVIGSFLCLYEPTRHRPKQVAFLHIEALTIHIFGEQYELGMDYLQPLYLHPVQKLPILLHVSEERNTGKSTRLNFLKTLFGSNVTFNTNEDLRSQFNFDWTGKLLILSGRGTS</sequence>
<dbReference type="Proteomes" id="UP000254263">
    <property type="component" value="Unassembled WGS sequence"/>
</dbReference>
<name>A0A379DJ61_9PORP</name>
<evidence type="ECO:0008006" key="3">
    <source>
        <dbReference type="Google" id="ProtNLM"/>
    </source>
</evidence>
<dbReference type="EMBL" id="UGTI01000001">
    <property type="protein sequence ID" value="SUB78004.1"/>
    <property type="molecule type" value="Genomic_DNA"/>
</dbReference>
<evidence type="ECO:0000313" key="2">
    <source>
        <dbReference type="Proteomes" id="UP000254263"/>
    </source>
</evidence>
<reference evidence="1 2" key="1">
    <citation type="submission" date="2018-06" db="EMBL/GenBank/DDBJ databases">
        <authorList>
            <consortium name="Pathogen Informatics"/>
            <person name="Doyle S."/>
        </authorList>
    </citation>
    <scope>NUCLEOTIDE SEQUENCE [LARGE SCALE GENOMIC DNA]</scope>
    <source>
        <strain evidence="1 2">NCTC13100</strain>
    </source>
</reference>
<dbReference type="AlphaFoldDB" id="A0A379DJ61"/>
<gene>
    <name evidence="1" type="ORF">NCTC13100_01155</name>
</gene>
<proteinExistence type="predicted"/>
<protein>
    <recommendedName>
        <fullName evidence="3">SF3 helicase domain-containing protein</fullName>
    </recommendedName>
</protein>
<evidence type="ECO:0000313" key="1">
    <source>
        <dbReference type="EMBL" id="SUB78004.1"/>
    </source>
</evidence>
<accession>A0A379DJ61</accession>